<evidence type="ECO:0000313" key="1">
    <source>
        <dbReference type="EMBL" id="KAK7842588.1"/>
    </source>
</evidence>
<dbReference type="AlphaFoldDB" id="A0AAW0KVC6"/>
<evidence type="ECO:0000313" key="2">
    <source>
        <dbReference type="Proteomes" id="UP000237347"/>
    </source>
</evidence>
<dbReference type="Proteomes" id="UP000237347">
    <property type="component" value="Unassembled WGS sequence"/>
</dbReference>
<keyword evidence="2" id="KW-1185">Reference proteome</keyword>
<dbReference type="Gene3D" id="3.80.10.10">
    <property type="entry name" value="Ribonuclease Inhibitor"/>
    <property type="match status" value="1"/>
</dbReference>
<proteinExistence type="predicted"/>
<accession>A0AAW0KVC6</accession>
<comment type="caution">
    <text evidence="1">The sequence shown here is derived from an EMBL/GenBank/DDBJ whole genome shotgun (WGS) entry which is preliminary data.</text>
</comment>
<gene>
    <name evidence="1" type="ORF">CFP56_013647</name>
</gene>
<reference evidence="1 2" key="1">
    <citation type="journal article" date="2018" name="Sci. Data">
        <title>The draft genome sequence of cork oak.</title>
        <authorList>
            <person name="Ramos A.M."/>
            <person name="Usie A."/>
            <person name="Barbosa P."/>
            <person name="Barros P.M."/>
            <person name="Capote T."/>
            <person name="Chaves I."/>
            <person name="Simoes F."/>
            <person name="Abreu I."/>
            <person name="Carrasquinho I."/>
            <person name="Faro C."/>
            <person name="Guimaraes J.B."/>
            <person name="Mendonca D."/>
            <person name="Nobrega F."/>
            <person name="Rodrigues L."/>
            <person name="Saibo N.J.M."/>
            <person name="Varela M.C."/>
            <person name="Egas C."/>
            <person name="Matos J."/>
            <person name="Miguel C.M."/>
            <person name="Oliveira M.M."/>
            <person name="Ricardo C.P."/>
            <person name="Goncalves S."/>
        </authorList>
    </citation>
    <scope>NUCLEOTIDE SEQUENCE [LARGE SCALE GENOMIC DNA]</scope>
    <source>
        <strain evidence="2">cv. HL8</strain>
    </source>
</reference>
<dbReference type="InterPro" id="IPR032675">
    <property type="entry name" value="LRR_dom_sf"/>
</dbReference>
<dbReference type="EMBL" id="PKMF04000219">
    <property type="protein sequence ID" value="KAK7842588.1"/>
    <property type="molecule type" value="Genomic_DNA"/>
</dbReference>
<sequence>MTIDKGCFNNGEEWKGNTCGPHDRLYSSLEIPISLCKARRIRTFLCHVNQSICQTNCLSFVSISRKIDSSEVLLEAVIGEDDDKQQDFRESTINRFFFFFSFYNCCPLSKLSFMWLYETEEALPEECLRNLISLRTLQLDNCPLPQGMRYLSALQRLEVNYYEVVDLSNDWDEMEWQGLRNLLELVFVLLPKLVSLPMGLQYPYGPGFEIDYIK</sequence>
<name>A0AAW0KVC6_QUESU</name>
<protein>
    <submittedName>
        <fullName evidence="1">Uncharacterized protein</fullName>
    </submittedName>
</protein>
<organism evidence="1 2">
    <name type="scientific">Quercus suber</name>
    <name type="common">Cork oak</name>
    <dbReference type="NCBI Taxonomy" id="58331"/>
    <lineage>
        <taxon>Eukaryota</taxon>
        <taxon>Viridiplantae</taxon>
        <taxon>Streptophyta</taxon>
        <taxon>Embryophyta</taxon>
        <taxon>Tracheophyta</taxon>
        <taxon>Spermatophyta</taxon>
        <taxon>Magnoliopsida</taxon>
        <taxon>eudicotyledons</taxon>
        <taxon>Gunneridae</taxon>
        <taxon>Pentapetalae</taxon>
        <taxon>rosids</taxon>
        <taxon>fabids</taxon>
        <taxon>Fagales</taxon>
        <taxon>Fagaceae</taxon>
        <taxon>Quercus</taxon>
    </lineage>
</organism>
<dbReference type="SUPFAM" id="SSF52047">
    <property type="entry name" value="RNI-like"/>
    <property type="match status" value="1"/>
</dbReference>